<accession>A0A368EIU8</accession>
<dbReference type="InterPro" id="IPR008928">
    <property type="entry name" value="6-hairpin_glycosidase_sf"/>
</dbReference>
<proteinExistence type="predicted"/>
<protein>
    <submittedName>
        <fullName evidence="3">Thioredoxin domain-containing protein</fullName>
    </submittedName>
</protein>
<dbReference type="SUPFAM" id="SSF52833">
    <property type="entry name" value="Thioredoxin-like"/>
    <property type="match status" value="1"/>
</dbReference>
<dbReference type="Gene3D" id="3.40.30.10">
    <property type="entry name" value="Glutaredoxin"/>
    <property type="match status" value="1"/>
</dbReference>
<evidence type="ECO:0000313" key="3">
    <source>
        <dbReference type="EMBL" id="RCL83553.1"/>
    </source>
</evidence>
<dbReference type="Gene3D" id="1.50.10.10">
    <property type="match status" value="1"/>
</dbReference>
<dbReference type="Proteomes" id="UP000252289">
    <property type="component" value="Unassembled WGS sequence"/>
</dbReference>
<feature type="coiled-coil region" evidence="1">
    <location>
        <begin position="157"/>
        <end position="184"/>
    </location>
</feature>
<dbReference type="PIRSF" id="PIRSF006402">
    <property type="entry name" value="UCP006402_thioredoxin"/>
    <property type="match status" value="1"/>
</dbReference>
<reference evidence="3 4" key="1">
    <citation type="journal article" date="2018" name="Microbiome">
        <title>Fine metagenomic profile of the Mediterranean stratified and mixed water columns revealed by assembly and recruitment.</title>
        <authorList>
            <person name="Haro-Moreno J.M."/>
            <person name="Lopez-Perez M."/>
            <person name="De La Torre J.R."/>
            <person name="Picazo A."/>
            <person name="Camacho A."/>
            <person name="Rodriguez-Valera F."/>
        </authorList>
    </citation>
    <scope>NUCLEOTIDE SEQUENCE [LARGE SCALE GENOMIC DNA]</scope>
    <source>
        <strain evidence="3">MED-G50</strain>
    </source>
</reference>
<dbReference type="InterPro" id="IPR024705">
    <property type="entry name" value="Ssp411"/>
</dbReference>
<keyword evidence="1" id="KW-0175">Coiled coil</keyword>
<dbReference type="CDD" id="cd02955">
    <property type="entry name" value="SSP411"/>
    <property type="match status" value="1"/>
</dbReference>
<organism evidence="3 4">
    <name type="scientific">PS1 clade bacterium</name>
    <dbReference type="NCBI Taxonomy" id="2175152"/>
    <lineage>
        <taxon>Bacteria</taxon>
        <taxon>Pseudomonadati</taxon>
        <taxon>Pseudomonadota</taxon>
        <taxon>Alphaproteobacteria</taxon>
        <taxon>PS1 clade</taxon>
    </lineage>
</organism>
<dbReference type="PANTHER" id="PTHR42899:SF1">
    <property type="entry name" value="SPERMATOGENESIS-ASSOCIATED PROTEIN 20"/>
    <property type="match status" value="1"/>
</dbReference>
<evidence type="ECO:0000256" key="1">
    <source>
        <dbReference type="SAM" id="Coils"/>
    </source>
</evidence>
<dbReference type="GO" id="GO:0005975">
    <property type="term" value="P:carbohydrate metabolic process"/>
    <property type="evidence" value="ECO:0007669"/>
    <property type="project" value="InterPro"/>
</dbReference>
<dbReference type="InterPro" id="IPR036249">
    <property type="entry name" value="Thioredoxin-like_sf"/>
</dbReference>
<dbReference type="Pfam" id="PF03190">
    <property type="entry name" value="Thioredox_DsbH"/>
    <property type="match status" value="1"/>
</dbReference>
<sequence>MSVAMTQDPTYPQKDLANRLANETSPYLLQHKDNPVHWQPWDAKALETAQALDKPILLSIGYSACHWCHVMAHESFENDAIASVMNELFINIKVDREERPDIDDIYMSALHMMGEQGGWPLTMFLLPDGRPFWGGTYFPPVAKYGRPGFPDICREIARICKEENKKVQENAEKLTEALHNKNSATFKASGIEQLSPDLPLGVPEDLAGEASENLARQIDLTFGGMQGAPKFPQPLICDLLWQDWLRSGRDVSREAVLITLSGLCHGGIFDHVRGGFCRYAVDAEWLVPHFEKMIYDNSLLLDLLGNVWKSTHDEMFKDRIEKTVNWLFKEMLTGTSDGVGDDNTAFAASLDADSEGEEGKYYVWTTAELRSLLGENYSAFAHTYRVTDEGNFSEGGAVNILNRLPPSLLNEGFSEEAEHTQSLSILARAQSLRTPPGRDDKILADWNGLVIAALARLAPVFQNKDWLDTAEKTFEGILQNMSYEDGGFLKLAHAARGDSRLDVSMAEDYANMIDAALSLFSATGKADYLTTGEALNKTLEEFYADSLGAFYMTSSDAVSLIARPHNSFDGATPNANGTMVSVYRRLSVFTGKQDYRDKLKTLIKTQAITAIKHYPQMPRYLTETENTRHQASCVIIGDPTDNSFKLLMETAHAHPCPGLVVHPVLPGQDPPSHIPLDEVAHTGAASDKMSFAFDQPTAYVCTHNACLPPAKSVDELTTRLNGFLHVAVLNFE</sequence>
<name>A0A368EIU8_9PROT</name>
<dbReference type="SUPFAM" id="SSF48208">
    <property type="entry name" value="Six-hairpin glycosidases"/>
    <property type="match status" value="1"/>
</dbReference>
<dbReference type="PANTHER" id="PTHR42899">
    <property type="entry name" value="SPERMATOGENESIS-ASSOCIATED PROTEIN 20"/>
    <property type="match status" value="1"/>
</dbReference>
<feature type="domain" description="Spermatogenesis-associated protein 20-like TRX" evidence="2">
    <location>
        <begin position="18"/>
        <end position="178"/>
    </location>
</feature>
<dbReference type="InterPro" id="IPR012341">
    <property type="entry name" value="6hp_glycosidase-like_sf"/>
</dbReference>
<dbReference type="InterPro" id="IPR004879">
    <property type="entry name" value="Ssp411-like_TRX"/>
</dbReference>
<evidence type="ECO:0000259" key="2">
    <source>
        <dbReference type="Pfam" id="PF03190"/>
    </source>
</evidence>
<gene>
    <name evidence="3" type="ORF">DBW64_05310</name>
</gene>
<comment type="caution">
    <text evidence="3">The sequence shown here is derived from an EMBL/GenBank/DDBJ whole genome shotgun (WGS) entry which is preliminary data.</text>
</comment>
<dbReference type="EMBL" id="QOQK01000028">
    <property type="protein sequence ID" value="RCL83553.1"/>
    <property type="molecule type" value="Genomic_DNA"/>
</dbReference>
<evidence type="ECO:0000313" key="4">
    <source>
        <dbReference type="Proteomes" id="UP000252289"/>
    </source>
</evidence>
<dbReference type="AlphaFoldDB" id="A0A368EIU8"/>